<sequence>MLFLLFQFTDSSALALCSDSGGSVFELAFKRVLGVRGCEARCLFSGARGEVVALEPLLLAPLGGQHPLEAHSLLAMATLSKVIVVQTRPRTKVVLTHALPARADSLPLLAWQMVLIQVADHSRVVDPVLAFGRDRALFFYQVGVDGGGRARATLLHRTQLSFQMLSLHWLNARTLAVLDTREHVHVIDVRSQTEVETLDVSSARLVFASSHFKAIATGGNVSKALVAAGERACYNTVVSLGQQLLLVGTRSVHALHMRTWNERIDHVARQGRPLAALELGLAFYEERAKAVVGLRGPKAHRKLLIKEKIFDVLDAFVDKMVGSGEASVDELRETFAAAANYCVLLDRRETLFGRYWEAASSQPEAEAAFLEALEPHILNEQLPAPPTAVMQRFVLHYEKVAKFQALEACLVHVDVSCLDIHQTMTLCWQHNLFDAILSVHTRGMQDYVTPLVELLTVLQSALSTGKQLSEQQVTLGNKLLVYVSCCLAGRAYPRRGDVPQHLQPQVKHELLKCLTAMHSRAPTDSEPPHPYLRALLQFDTREFLNVLALAFEEAEFSSELGVRQRQRIVDILLQTVVPGETFSASQVGALFTFLARQLARPGAALMVEPHLFHQVVDFLTTPLDDATPTTPTGQHEERQQALMELLTAPQGLDLCSDHEQLLQKAYKAKFFRVCELLHQRRQEYEPIVQCYLQDPFRKGQVFGFLRNLLVNPGYLEADKTRRLLVENAAQLVAVDSRKTAQLVNSHAPGLVPELLDLLEPEPLLSFLQALLHHRHSHSAARDEPLGPEVHETLLTLLCRLRPTEVAAHVRADAHCRLENALQVVREYGQVEAEAHLLERAGDVGAAFALLKTQFETQLLKALEDEGGEAAWSLAQARLLLTVQLGQRSVTLLDEAAREALWFPLLQMLMRHRAANAHHQHNHDALRDMCQHVLSSMLGHVSLSAVTQLMLQEPSFGQGKFGEVRDLLLSMLRGCEHEERVLRTTQRILNADLHARLAKTLRRARRPLAPHPAGGPVPASAPPLCSRCDAPLLRPPAAPVVVFACGHALHCSCAGGCSECPLCNPGSSLSAQSPSKVSQAVEEASWRRQRRRARPQETSLELNLAPPPGHAYLQGLF</sequence>
<keyword evidence="8" id="KW-1185">Reference proteome</keyword>
<dbReference type="EMBL" id="CADEPI010000050">
    <property type="protein sequence ID" value="CAB3370067.1"/>
    <property type="molecule type" value="Genomic_DNA"/>
</dbReference>
<protein>
    <recommendedName>
        <fullName evidence="6">RING-type domain-containing protein</fullName>
    </recommendedName>
</protein>
<feature type="domain" description="RING-type" evidence="6">
    <location>
        <begin position="1024"/>
        <end position="1063"/>
    </location>
</feature>
<feature type="signal peptide" evidence="5">
    <location>
        <begin position="1"/>
        <end position="15"/>
    </location>
</feature>
<accession>A0A8S1CEB5</accession>
<proteinExistence type="predicted"/>
<reference evidence="7 8" key="1">
    <citation type="submission" date="2020-04" db="EMBL/GenBank/DDBJ databases">
        <authorList>
            <person name="Alioto T."/>
            <person name="Alioto T."/>
            <person name="Gomez Garrido J."/>
        </authorList>
    </citation>
    <scope>NUCLEOTIDE SEQUENCE [LARGE SCALE GENOMIC DNA]</scope>
</reference>
<dbReference type="OrthoDB" id="289913at2759"/>
<evidence type="ECO:0000256" key="1">
    <source>
        <dbReference type="ARBA" id="ARBA00022771"/>
    </source>
</evidence>
<evidence type="ECO:0000256" key="3">
    <source>
        <dbReference type="PROSITE-ProRule" id="PRU00175"/>
    </source>
</evidence>
<evidence type="ECO:0000313" key="7">
    <source>
        <dbReference type="EMBL" id="CAB3370067.1"/>
    </source>
</evidence>
<dbReference type="GO" id="GO:0006623">
    <property type="term" value="P:protein targeting to vacuole"/>
    <property type="evidence" value="ECO:0007669"/>
    <property type="project" value="InterPro"/>
</dbReference>
<evidence type="ECO:0000256" key="2">
    <source>
        <dbReference type="ARBA" id="ARBA00022833"/>
    </source>
</evidence>
<gene>
    <name evidence="7" type="ORF">CLODIP_2_CD12110</name>
</gene>
<keyword evidence="2" id="KW-0862">Zinc</keyword>
<dbReference type="GO" id="GO:0008270">
    <property type="term" value="F:zinc ion binding"/>
    <property type="evidence" value="ECO:0007669"/>
    <property type="project" value="UniProtKB-KW"/>
</dbReference>
<dbReference type="GO" id="GO:0034058">
    <property type="term" value="P:endosomal vesicle fusion"/>
    <property type="evidence" value="ECO:0007669"/>
    <property type="project" value="TreeGrafter"/>
</dbReference>
<evidence type="ECO:0000256" key="5">
    <source>
        <dbReference type="SAM" id="SignalP"/>
    </source>
</evidence>
<organism evidence="7 8">
    <name type="scientific">Cloeon dipterum</name>
    <dbReference type="NCBI Taxonomy" id="197152"/>
    <lineage>
        <taxon>Eukaryota</taxon>
        <taxon>Metazoa</taxon>
        <taxon>Ecdysozoa</taxon>
        <taxon>Arthropoda</taxon>
        <taxon>Hexapoda</taxon>
        <taxon>Insecta</taxon>
        <taxon>Pterygota</taxon>
        <taxon>Palaeoptera</taxon>
        <taxon>Ephemeroptera</taxon>
        <taxon>Pisciforma</taxon>
        <taxon>Baetidae</taxon>
        <taxon>Cloeon</taxon>
    </lineage>
</organism>
<keyword evidence="1 3" id="KW-0479">Metal-binding</keyword>
<dbReference type="InterPro" id="IPR025941">
    <property type="entry name" value="Vps8_central_dom"/>
</dbReference>
<evidence type="ECO:0000313" key="8">
    <source>
        <dbReference type="Proteomes" id="UP000494165"/>
    </source>
</evidence>
<dbReference type="GO" id="GO:0005770">
    <property type="term" value="C:late endosome"/>
    <property type="evidence" value="ECO:0007669"/>
    <property type="project" value="TreeGrafter"/>
</dbReference>
<keyword evidence="1 3" id="KW-0863">Zinc-finger</keyword>
<evidence type="ECO:0000259" key="6">
    <source>
        <dbReference type="PROSITE" id="PS50089"/>
    </source>
</evidence>
<dbReference type="PROSITE" id="PS50089">
    <property type="entry name" value="ZF_RING_2"/>
    <property type="match status" value="1"/>
</dbReference>
<dbReference type="PANTHER" id="PTHR12616:SF8">
    <property type="entry name" value="VACUOLAR PROTEIN SORTING-ASSOCIATED PROTEIN 8 HOMOLOG"/>
    <property type="match status" value="1"/>
</dbReference>
<name>A0A8S1CEB5_9INSE</name>
<dbReference type="GO" id="GO:0030897">
    <property type="term" value="C:HOPS complex"/>
    <property type="evidence" value="ECO:0007669"/>
    <property type="project" value="TreeGrafter"/>
</dbReference>
<dbReference type="Pfam" id="PF23410">
    <property type="entry name" value="Beta-prop_VPS8"/>
    <property type="match status" value="1"/>
</dbReference>
<dbReference type="InterPro" id="IPR001841">
    <property type="entry name" value="Znf_RING"/>
</dbReference>
<dbReference type="PANTHER" id="PTHR12616">
    <property type="entry name" value="VACUOLAR PROTEIN SORTING VPS41"/>
    <property type="match status" value="1"/>
</dbReference>
<dbReference type="Pfam" id="PF12816">
    <property type="entry name" value="TPR_Vps8"/>
    <property type="match status" value="1"/>
</dbReference>
<feature type="region of interest" description="Disordered" evidence="4">
    <location>
        <begin position="1085"/>
        <end position="1105"/>
    </location>
</feature>
<keyword evidence="5" id="KW-0732">Signal</keyword>
<dbReference type="AlphaFoldDB" id="A0A8S1CEB5"/>
<dbReference type="Proteomes" id="UP000494165">
    <property type="component" value="Unassembled WGS sequence"/>
</dbReference>
<feature type="chain" id="PRO_5035919095" description="RING-type domain-containing protein" evidence="5">
    <location>
        <begin position="16"/>
        <end position="1116"/>
    </location>
</feature>
<comment type="caution">
    <text evidence="7">The sequence shown here is derived from an EMBL/GenBank/DDBJ whole genome shotgun (WGS) entry which is preliminary data.</text>
</comment>
<evidence type="ECO:0000256" key="4">
    <source>
        <dbReference type="SAM" id="MobiDB-lite"/>
    </source>
</evidence>
<dbReference type="InterPro" id="IPR045111">
    <property type="entry name" value="Vps41/Vps8"/>
</dbReference>